<feature type="domain" description="Enolase C-terminal" evidence="5">
    <location>
        <begin position="139"/>
        <end position="348"/>
    </location>
</feature>
<dbReference type="Gene3D" id="3.20.20.120">
    <property type="entry name" value="Enolase-like C-terminal domain"/>
    <property type="match status" value="1"/>
</dbReference>
<evidence type="ECO:0000259" key="4">
    <source>
        <dbReference type="Pfam" id="PF02746"/>
    </source>
</evidence>
<dbReference type="RefSeq" id="WP_203861450.1">
    <property type="nucleotide sequence ID" value="NZ_BAAAZQ010000020.1"/>
</dbReference>
<dbReference type="InterPro" id="IPR013341">
    <property type="entry name" value="Mandelate_racemase_N_dom"/>
</dbReference>
<comment type="cofactor">
    <cofactor evidence="1">
        <name>Mg(2+)</name>
        <dbReference type="ChEBI" id="CHEBI:18420"/>
    </cofactor>
</comment>
<gene>
    <name evidence="6" type="ORF">Pma05_66890</name>
</gene>
<feature type="domain" description="Mandelate racemase/muconate lactonizing enzyme N-terminal" evidence="4">
    <location>
        <begin position="32"/>
        <end position="112"/>
    </location>
</feature>
<dbReference type="InterPro" id="IPR029017">
    <property type="entry name" value="Enolase-like_N"/>
</dbReference>
<dbReference type="Pfam" id="PF13378">
    <property type="entry name" value="MR_MLE_C"/>
    <property type="match status" value="1"/>
</dbReference>
<accession>A0ABQ4EZP8</accession>
<evidence type="ECO:0000256" key="2">
    <source>
        <dbReference type="ARBA" id="ARBA00022723"/>
    </source>
</evidence>
<keyword evidence="7" id="KW-1185">Reference proteome</keyword>
<dbReference type="PANTHER" id="PTHR13794">
    <property type="entry name" value="ENOLASE SUPERFAMILY, MANDELATE RACEMASE"/>
    <property type="match status" value="1"/>
</dbReference>
<name>A0ABQ4EZP8_9ACTN</name>
<dbReference type="SUPFAM" id="SSF51604">
    <property type="entry name" value="Enolase C-terminal domain-like"/>
    <property type="match status" value="1"/>
</dbReference>
<reference evidence="6 7" key="1">
    <citation type="submission" date="2021-01" db="EMBL/GenBank/DDBJ databases">
        <title>Whole genome shotgun sequence of Plantactinospora mayteni NBRC 109088.</title>
        <authorList>
            <person name="Komaki H."/>
            <person name="Tamura T."/>
        </authorList>
    </citation>
    <scope>NUCLEOTIDE SEQUENCE [LARGE SCALE GENOMIC DNA]</scope>
    <source>
        <strain evidence="6 7">NBRC 109088</strain>
    </source>
</reference>
<evidence type="ECO:0000256" key="3">
    <source>
        <dbReference type="ARBA" id="ARBA00022842"/>
    </source>
</evidence>
<dbReference type="InterPro" id="IPR036849">
    <property type="entry name" value="Enolase-like_C_sf"/>
</dbReference>
<proteinExistence type="predicted"/>
<keyword evidence="3" id="KW-0460">Magnesium</keyword>
<dbReference type="SFLD" id="SFLDS00001">
    <property type="entry name" value="Enolase"/>
    <property type="match status" value="1"/>
</dbReference>
<evidence type="ECO:0000313" key="6">
    <source>
        <dbReference type="EMBL" id="GIH00117.1"/>
    </source>
</evidence>
<dbReference type="InterPro" id="IPR046945">
    <property type="entry name" value="RHMD-like"/>
</dbReference>
<dbReference type="Proteomes" id="UP000621500">
    <property type="component" value="Unassembled WGS sequence"/>
</dbReference>
<evidence type="ECO:0000313" key="7">
    <source>
        <dbReference type="Proteomes" id="UP000621500"/>
    </source>
</evidence>
<evidence type="ECO:0000259" key="5">
    <source>
        <dbReference type="Pfam" id="PF13378"/>
    </source>
</evidence>
<sequence length="350" mass="37618">MSRPRIESIETVDCSDLVMPGDDAYLIAVRAAGHTGWYGPVSGPVAILLDTCVAPFAIGVPVVDHDNLLIRLHRALGAPLGTLASWAIGALDCAVWDLHGRMEERPVSVLLGSSGDQSAVPAYASWLRLDLGAGFSARMVRRVAGQGWWFTKWSLRPDPQLDVEADAKRLALIVRQVSETVGAPAAFDALWSWDDALMLRFGELVDPAGLVWLEEPLNAYDMARYGALATPRPPLALGERLHLGDDPMPLLGLPALRAFTPDVVGCGGLTAALSMVRQAMAIGVPVYPHGRSLVPAVHLAAAFPDAVAAVEYQVQWEPRRQTLFVDPIQCDAGRALVPEAPGLGLTPRRR</sequence>
<keyword evidence="2" id="KW-0479">Metal-binding</keyword>
<dbReference type="EMBL" id="BONX01000050">
    <property type="protein sequence ID" value="GIH00117.1"/>
    <property type="molecule type" value="Genomic_DNA"/>
</dbReference>
<dbReference type="Pfam" id="PF02746">
    <property type="entry name" value="MR_MLE_N"/>
    <property type="match status" value="1"/>
</dbReference>
<dbReference type="SUPFAM" id="SSF54826">
    <property type="entry name" value="Enolase N-terminal domain-like"/>
    <property type="match status" value="1"/>
</dbReference>
<organism evidence="6 7">
    <name type="scientific">Plantactinospora mayteni</name>
    <dbReference type="NCBI Taxonomy" id="566021"/>
    <lineage>
        <taxon>Bacteria</taxon>
        <taxon>Bacillati</taxon>
        <taxon>Actinomycetota</taxon>
        <taxon>Actinomycetes</taxon>
        <taxon>Micromonosporales</taxon>
        <taxon>Micromonosporaceae</taxon>
        <taxon>Plantactinospora</taxon>
    </lineage>
</organism>
<evidence type="ECO:0000256" key="1">
    <source>
        <dbReference type="ARBA" id="ARBA00001946"/>
    </source>
</evidence>
<comment type="caution">
    <text evidence="6">The sequence shown here is derived from an EMBL/GenBank/DDBJ whole genome shotgun (WGS) entry which is preliminary data.</text>
</comment>
<dbReference type="Gene3D" id="3.30.390.10">
    <property type="entry name" value="Enolase-like, N-terminal domain"/>
    <property type="match status" value="1"/>
</dbReference>
<dbReference type="InterPro" id="IPR029065">
    <property type="entry name" value="Enolase_C-like"/>
</dbReference>
<dbReference type="PANTHER" id="PTHR13794:SF58">
    <property type="entry name" value="MITOCHONDRIAL ENOLASE SUPERFAMILY MEMBER 1"/>
    <property type="match status" value="1"/>
</dbReference>
<protein>
    <submittedName>
        <fullName evidence="6">Mandelate racemase</fullName>
    </submittedName>
</protein>